<name>A0ABT0FJP3_9ACTN</name>
<evidence type="ECO:0000256" key="1">
    <source>
        <dbReference type="SAM" id="MobiDB-lite"/>
    </source>
</evidence>
<feature type="compositionally biased region" description="Basic and acidic residues" evidence="1">
    <location>
        <begin position="7"/>
        <end position="21"/>
    </location>
</feature>
<proteinExistence type="predicted"/>
<accession>A0ABT0FJP3</accession>
<organism evidence="2 3">
    <name type="scientific">Actinomadura luzonensis</name>
    <dbReference type="NCBI Taxonomy" id="2805427"/>
    <lineage>
        <taxon>Bacteria</taxon>
        <taxon>Bacillati</taxon>
        <taxon>Actinomycetota</taxon>
        <taxon>Actinomycetes</taxon>
        <taxon>Streptosporangiales</taxon>
        <taxon>Thermomonosporaceae</taxon>
        <taxon>Actinomadura</taxon>
    </lineage>
</organism>
<feature type="compositionally biased region" description="Basic and acidic residues" evidence="1">
    <location>
        <begin position="61"/>
        <end position="76"/>
    </location>
</feature>
<evidence type="ECO:0000313" key="3">
    <source>
        <dbReference type="Proteomes" id="UP001317259"/>
    </source>
</evidence>
<keyword evidence="3" id="KW-1185">Reference proteome</keyword>
<feature type="region of interest" description="Disordered" evidence="1">
    <location>
        <begin position="54"/>
        <end position="155"/>
    </location>
</feature>
<feature type="region of interest" description="Disordered" evidence="1">
    <location>
        <begin position="1"/>
        <end position="21"/>
    </location>
</feature>
<feature type="compositionally biased region" description="Low complexity" evidence="1">
    <location>
        <begin position="77"/>
        <end position="87"/>
    </location>
</feature>
<gene>
    <name evidence="2" type="ORF">MF672_000480</name>
</gene>
<dbReference type="EMBL" id="JAKRKC020000001">
    <property type="protein sequence ID" value="MCK2212280.1"/>
    <property type="molecule type" value="Genomic_DNA"/>
</dbReference>
<protein>
    <submittedName>
        <fullName evidence="2">Uncharacterized protein</fullName>
    </submittedName>
</protein>
<feature type="compositionally biased region" description="Basic and acidic residues" evidence="1">
    <location>
        <begin position="90"/>
        <end position="155"/>
    </location>
</feature>
<evidence type="ECO:0000313" key="2">
    <source>
        <dbReference type="EMBL" id="MCK2212280.1"/>
    </source>
</evidence>
<dbReference type="RefSeq" id="WP_242371662.1">
    <property type="nucleotide sequence ID" value="NZ_JAKRKC020000001.1"/>
</dbReference>
<sequence length="155" mass="17210">MATQNGPHDEWTRARRADEARARARLAAERARSIGERIAELRAAAVAGWLQGSTPEQVQKAGEHADEAARHAERARLSALAQRARTTAPHRPEAHRPDTHGPEGHRPDAHRPDAHRPDAHRPDAHRPDAHRPDAHSPEARRAGEAPQRADEPRQE</sequence>
<dbReference type="Proteomes" id="UP001317259">
    <property type="component" value="Unassembled WGS sequence"/>
</dbReference>
<comment type="caution">
    <text evidence="2">The sequence shown here is derived from an EMBL/GenBank/DDBJ whole genome shotgun (WGS) entry which is preliminary data.</text>
</comment>
<reference evidence="2 3" key="1">
    <citation type="submission" date="2022-04" db="EMBL/GenBank/DDBJ databases">
        <title>Genome draft of Actinomadura sp. ATCC 31491.</title>
        <authorList>
            <person name="Shi X."/>
            <person name="Du Y."/>
        </authorList>
    </citation>
    <scope>NUCLEOTIDE SEQUENCE [LARGE SCALE GENOMIC DNA]</scope>
    <source>
        <strain evidence="2 3">ATCC 31491</strain>
    </source>
</reference>